<dbReference type="PANTHER" id="PTHR43827">
    <property type="entry name" value="2,5-DIKETO-D-GLUCONIC ACID REDUCTASE"/>
    <property type="match status" value="1"/>
</dbReference>
<evidence type="ECO:0000256" key="2">
    <source>
        <dbReference type="ARBA" id="ARBA00022857"/>
    </source>
</evidence>
<evidence type="ECO:0000313" key="7">
    <source>
        <dbReference type="EMBL" id="RPB15595.1"/>
    </source>
</evidence>
<evidence type="ECO:0000259" key="6">
    <source>
        <dbReference type="Pfam" id="PF00248"/>
    </source>
</evidence>
<dbReference type="Gene3D" id="3.20.20.100">
    <property type="entry name" value="NADP-dependent oxidoreductase domain"/>
    <property type="match status" value="1"/>
</dbReference>
<dbReference type="InParanoid" id="A0A3N4LC70"/>
<dbReference type="PROSITE" id="PS00062">
    <property type="entry name" value="ALDOKETO_REDUCTASE_2"/>
    <property type="match status" value="1"/>
</dbReference>
<protein>
    <submittedName>
        <fullName evidence="7">Aldo/keto reductase</fullName>
    </submittedName>
</protein>
<keyword evidence="2" id="KW-0521">NADP</keyword>
<dbReference type="PROSITE" id="PS00798">
    <property type="entry name" value="ALDOKETO_REDUCTASE_1"/>
    <property type="match status" value="1"/>
</dbReference>
<gene>
    <name evidence="7" type="ORF">P167DRAFT_518198</name>
</gene>
<reference evidence="7 8" key="1">
    <citation type="journal article" date="2018" name="Nat. Ecol. Evol.">
        <title>Pezizomycetes genomes reveal the molecular basis of ectomycorrhizal truffle lifestyle.</title>
        <authorList>
            <person name="Murat C."/>
            <person name="Payen T."/>
            <person name="Noel B."/>
            <person name="Kuo A."/>
            <person name="Morin E."/>
            <person name="Chen J."/>
            <person name="Kohler A."/>
            <person name="Krizsan K."/>
            <person name="Balestrini R."/>
            <person name="Da Silva C."/>
            <person name="Montanini B."/>
            <person name="Hainaut M."/>
            <person name="Levati E."/>
            <person name="Barry K.W."/>
            <person name="Belfiori B."/>
            <person name="Cichocki N."/>
            <person name="Clum A."/>
            <person name="Dockter R.B."/>
            <person name="Fauchery L."/>
            <person name="Guy J."/>
            <person name="Iotti M."/>
            <person name="Le Tacon F."/>
            <person name="Lindquist E.A."/>
            <person name="Lipzen A."/>
            <person name="Malagnac F."/>
            <person name="Mello A."/>
            <person name="Molinier V."/>
            <person name="Miyauchi S."/>
            <person name="Poulain J."/>
            <person name="Riccioni C."/>
            <person name="Rubini A."/>
            <person name="Sitrit Y."/>
            <person name="Splivallo R."/>
            <person name="Traeger S."/>
            <person name="Wang M."/>
            <person name="Zifcakova L."/>
            <person name="Wipf D."/>
            <person name="Zambonelli A."/>
            <person name="Paolocci F."/>
            <person name="Nowrousian M."/>
            <person name="Ottonello S."/>
            <person name="Baldrian P."/>
            <person name="Spatafora J.W."/>
            <person name="Henrissat B."/>
            <person name="Nagy L.G."/>
            <person name="Aury J.M."/>
            <person name="Wincker P."/>
            <person name="Grigoriev I.V."/>
            <person name="Bonfante P."/>
            <person name="Martin F.M."/>
        </authorList>
    </citation>
    <scope>NUCLEOTIDE SEQUENCE [LARGE SCALE GENOMIC DNA]</scope>
    <source>
        <strain evidence="7 8">CCBAS932</strain>
    </source>
</reference>
<accession>A0A3N4LC70</accession>
<dbReference type="InterPro" id="IPR018170">
    <property type="entry name" value="Aldo/ket_reductase_CS"/>
</dbReference>
<dbReference type="OrthoDB" id="416253at2759"/>
<dbReference type="AlphaFoldDB" id="A0A3N4LC70"/>
<dbReference type="GO" id="GO:0016652">
    <property type="term" value="F:oxidoreductase activity, acting on NAD(P)H as acceptor"/>
    <property type="evidence" value="ECO:0007669"/>
    <property type="project" value="InterPro"/>
</dbReference>
<evidence type="ECO:0000256" key="3">
    <source>
        <dbReference type="ARBA" id="ARBA00023002"/>
    </source>
</evidence>
<keyword evidence="8" id="KW-1185">Reference proteome</keyword>
<dbReference type="InterPro" id="IPR044494">
    <property type="entry name" value="AKR3C2/3"/>
</dbReference>
<dbReference type="InterPro" id="IPR023210">
    <property type="entry name" value="NADP_OxRdtase_dom"/>
</dbReference>
<dbReference type="GO" id="GO:0016616">
    <property type="term" value="F:oxidoreductase activity, acting on the CH-OH group of donors, NAD or NADP as acceptor"/>
    <property type="evidence" value="ECO:0007669"/>
    <property type="project" value="UniProtKB-ARBA"/>
</dbReference>
<name>A0A3N4LC70_9PEZI</name>
<proteinExistence type="inferred from homology"/>
<dbReference type="PRINTS" id="PR00069">
    <property type="entry name" value="ALDKETRDTASE"/>
</dbReference>
<dbReference type="SUPFAM" id="SSF51430">
    <property type="entry name" value="NAD(P)-linked oxidoreductase"/>
    <property type="match status" value="1"/>
</dbReference>
<dbReference type="PIRSF" id="PIRSF000097">
    <property type="entry name" value="AKR"/>
    <property type="match status" value="1"/>
</dbReference>
<evidence type="ECO:0000256" key="5">
    <source>
        <dbReference type="PIRSR" id="PIRSR000097-3"/>
    </source>
</evidence>
<dbReference type="CDD" id="cd19120">
    <property type="entry name" value="AKR_AKR3C2-3"/>
    <property type="match status" value="1"/>
</dbReference>
<dbReference type="Pfam" id="PF00248">
    <property type="entry name" value="Aldo_ket_red"/>
    <property type="match status" value="1"/>
</dbReference>
<evidence type="ECO:0000256" key="1">
    <source>
        <dbReference type="ARBA" id="ARBA00007905"/>
    </source>
</evidence>
<comment type="similarity">
    <text evidence="1">Belongs to the aldo/keto reductase family.</text>
</comment>
<evidence type="ECO:0000313" key="8">
    <source>
        <dbReference type="Proteomes" id="UP000277580"/>
    </source>
</evidence>
<feature type="site" description="Lowers pKa of active site Tyr" evidence="5">
    <location>
        <position position="85"/>
    </location>
</feature>
<dbReference type="EMBL" id="ML119112">
    <property type="protein sequence ID" value="RPB15595.1"/>
    <property type="molecule type" value="Genomic_DNA"/>
</dbReference>
<organism evidence="7 8">
    <name type="scientific">Morchella conica CCBAS932</name>
    <dbReference type="NCBI Taxonomy" id="1392247"/>
    <lineage>
        <taxon>Eukaryota</taxon>
        <taxon>Fungi</taxon>
        <taxon>Dikarya</taxon>
        <taxon>Ascomycota</taxon>
        <taxon>Pezizomycotina</taxon>
        <taxon>Pezizomycetes</taxon>
        <taxon>Pezizales</taxon>
        <taxon>Morchellaceae</taxon>
        <taxon>Morchella</taxon>
    </lineage>
</organism>
<dbReference type="InterPro" id="IPR020471">
    <property type="entry name" value="AKR"/>
</dbReference>
<dbReference type="FunCoup" id="A0A3N4LC70">
    <property type="interactions" value="193"/>
</dbReference>
<keyword evidence="3" id="KW-0560">Oxidoreductase</keyword>
<dbReference type="STRING" id="1392247.A0A3N4LC70"/>
<sequence length="277" mass="30851">MATQIPTFHLPTGAPIPAIGFGTGTAWYKSESEPLNRVLIDSIKSALALGYRHLDCAEIYGTEPEVGVAIKESGVPREELFIVAKSFKTLDDPEKGLNETLRKLQTDYVDLYPLTIPQIWSRFESLQKSGKTRSIGVSNFTVPQLTSLLTHATIPPTYNQVEFNPYCLDLPLLRFCQSHNIQLAAYSPLGPLTKFPGGPLDAVLKRIAGEKGRTESQVLIRWGVEMGVVIVTTSSKKERQEEFAGVGFELGEEVVREIMEVGGKVHHRIYWTEDYEN</sequence>
<dbReference type="Proteomes" id="UP000277580">
    <property type="component" value="Unassembled WGS sequence"/>
</dbReference>
<dbReference type="InterPro" id="IPR036812">
    <property type="entry name" value="NAD(P)_OxRdtase_dom_sf"/>
</dbReference>
<feature type="active site" description="Proton donor" evidence="4">
    <location>
        <position position="60"/>
    </location>
</feature>
<evidence type="ECO:0000256" key="4">
    <source>
        <dbReference type="PIRSR" id="PIRSR000097-1"/>
    </source>
</evidence>
<feature type="domain" description="NADP-dependent oxidoreductase" evidence="6">
    <location>
        <begin position="19"/>
        <end position="261"/>
    </location>
</feature>
<dbReference type="PANTHER" id="PTHR43827:SF3">
    <property type="entry name" value="NADP-DEPENDENT OXIDOREDUCTASE DOMAIN-CONTAINING PROTEIN"/>
    <property type="match status" value="1"/>
</dbReference>